<feature type="domain" description="DUF8159" evidence="2">
    <location>
        <begin position="107"/>
        <end position="215"/>
    </location>
</feature>
<keyword evidence="4" id="KW-1185">Reference proteome</keyword>
<evidence type="ECO:0000313" key="4">
    <source>
        <dbReference type="Proteomes" id="UP001595846"/>
    </source>
</evidence>
<dbReference type="RefSeq" id="WP_256530890.1">
    <property type="nucleotide sequence ID" value="NZ_CP101824.1"/>
</dbReference>
<dbReference type="GeneID" id="73903598"/>
<accession>A0ABD5NNL9</accession>
<feature type="compositionally biased region" description="Basic and acidic residues" evidence="1">
    <location>
        <begin position="17"/>
        <end position="29"/>
    </location>
</feature>
<comment type="caution">
    <text evidence="3">The sequence shown here is derived from an EMBL/GenBank/DDBJ whole genome shotgun (WGS) entry which is preliminary data.</text>
</comment>
<feature type="region of interest" description="Disordered" evidence="1">
    <location>
        <begin position="1"/>
        <end position="34"/>
    </location>
</feature>
<gene>
    <name evidence="3" type="ORF">ACFOUR_09240</name>
</gene>
<evidence type="ECO:0000313" key="3">
    <source>
        <dbReference type="EMBL" id="MFC3958549.1"/>
    </source>
</evidence>
<sequence>MTGHRVVPVKANSATGGEKRSQADGRSDARSTSPTGWLTRRRVLRIGAVAGLAGLAGCTEDVGSELPPNTKWPVAELIPSLPIETRADRFDASVEAAAGADVSDVETFTEAVTIRVPRVESVREKRDVLAVDYVTDVDRSEGIGNHVAALAGAYAALVDAGYDAYALGTTILESPDEPIGSVVVYTDWANAYTTGRYTTAEYRELVWTTIESTRHSPTIEVAPDE</sequence>
<dbReference type="InterPro" id="IPR058473">
    <property type="entry name" value="DUF8159"/>
</dbReference>
<dbReference type="Proteomes" id="UP001595846">
    <property type="component" value="Unassembled WGS sequence"/>
</dbReference>
<reference evidence="3 4" key="1">
    <citation type="journal article" date="2019" name="Int. J. Syst. Evol. Microbiol.">
        <title>The Global Catalogue of Microorganisms (GCM) 10K type strain sequencing project: providing services to taxonomists for standard genome sequencing and annotation.</title>
        <authorList>
            <consortium name="The Broad Institute Genomics Platform"/>
            <consortium name="The Broad Institute Genome Sequencing Center for Infectious Disease"/>
            <person name="Wu L."/>
            <person name="Ma J."/>
        </authorList>
    </citation>
    <scope>NUCLEOTIDE SEQUENCE [LARGE SCALE GENOMIC DNA]</scope>
    <source>
        <strain evidence="3 4">IBRC-M 10256</strain>
    </source>
</reference>
<protein>
    <recommendedName>
        <fullName evidence="2">DUF8159 domain-containing protein</fullName>
    </recommendedName>
</protein>
<dbReference type="EMBL" id="JBHSAQ010000006">
    <property type="protein sequence ID" value="MFC3958549.1"/>
    <property type="molecule type" value="Genomic_DNA"/>
</dbReference>
<dbReference type="Pfam" id="PF26490">
    <property type="entry name" value="DUF8159"/>
    <property type="match status" value="1"/>
</dbReference>
<name>A0ABD5NNL9_9EURY</name>
<proteinExistence type="predicted"/>
<evidence type="ECO:0000259" key="2">
    <source>
        <dbReference type="Pfam" id="PF26490"/>
    </source>
</evidence>
<organism evidence="3 4">
    <name type="scientific">Halovivax cerinus</name>
    <dbReference type="NCBI Taxonomy" id="1487865"/>
    <lineage>
        <taxon>Archaea</taxon>
        <taxon>Methanobacteriati</taxon>
        <taxon>Methanobacteriota</taxon>
        <taxon>Stenosarchaea group</taxon>
        <taxon>Halobacteria</taxon>
        <taxon>Halobacteriales</taxon>
        <taxon>Natrialbaceae</taxon>
        <taxon>Halovivax</taxon>
    </lineage>
</organism>
<dbReference type="AlphaFoldDB" id="A0ABD5NNL9"/>
<evidence type="ECO:0000256" key="1">
    <source>
        <dbReference type="SAM" id="MobiDB-lite"/>
    </source>
</evidence>